<keyword evidence="5" id="KW-1185">Reference proteome</keyword>
<gene>
    <name evidence="2" type="ORF">JQX41_21765</name>
    <name evidence="3" type="ORF">JQX48_21785</name>
</gene>
<evidence type="ECO:0000313" key="2">
    <source>
        <dbReference type="EMBL" id="MBM2414941.1"/>
    </source>
</evidence>
<dbReference type="EMBL" id="JAFBXE010000022">
    <property type="protein sequence ID" value="MBM2414941.1"/>
    <property type="molecule type" value="Genomic_DNA"/>
</dbReference>
<evidence type="ECO:0000313" key="3">
    <source>
        <dbReference type="EMBL" id="MBM2419612.1"/>
    </source>
</evidence>
<reference evidence="2 5" key="1">
    <citation type="submission" date="2021-01" db="EMBL/GenBank/DDBJ databases">
        <title>Diatom-associated Roseobacters Show Island Model of Population Structure.</title>
        <authorList>
            <person name="Qu L."/>
            <person name="Feng X."/>
            <person name="Chen Y."/>
            <person name="Li L."/>
            <person name="Wang X."/>
            <person name="Hu Z."/>
            <person name="Wang H."/>
            <person name="Luo H."/>
        </authorList>
    </citation>
    <scope>NUCLEOTIDE SEQUENCE</scope>
    <source>
        <strain evidence="3 5">CC28-63</strain>
        <strain evidence="2">CC28-69</strain>
    </source>
</reference>
<evidence type="ECO:0000313" key="5">
    <source>
        <dbReference type="Proteomes" id="UP000809440"/>
    </source>
</evidence>
<accession>A0A9Q2S206</accession>
<protein>
    <submittedName>
        <fullName evidence="2">MBL fold metallo-hydrolase</fullName>
    </submittedName>
</protein>
<dbReference type="SUPFAM" id="SSF56281">
    <property type="entry name" value="Metallo-hydrolase/oxidoreductase"/>
    <property type="match status" value="1"/>
</dbReference>
<comment type="caution">
    <text evidence="2">The sequence shown here is derived from an EMBL/GenBank/DDBJ whole genome shotgun (WGS) entry which is preliminary data.</text>
</comment>
<dbReference type="Gene3D" id="3.60.15.10">
    <property type="entry name" value="Ribonuclease Z/Hydroxyacylglutathione hydrolase-like"/>
    <property type="match status" value="1"/>
</dbReference>
<dbReference type="Proteomes" id="UP000755667">
    <property type="component" value="Unassembled WGS sequence"/>
</dbReference>
<evidence type="ECO:0000313" key="4">
    <source>
        <dbReference type="Proteomes" id="UP000755667"/>
    </source>
</evidence>
<proteinExistence type="predicted"/>
<organism evidence="2 4">
    <name type="scientific">Marivita cryptomonadis</name>
    <dbReference type="NCBI Taxonomy" id="505252"/>
    <lineage>
        <taxon>Bacteria</taxon>
        <taxon>Pseudomonadati</taxon>
        <taxon>Pseudomonadota</taxon>
        <taxon>Alphaproteobacteria</taxon>
        <taxon>Rhodobacterales</taxon>
        <taxon>Roseobacteraceae</taxon>
        <taxon>Marivita</taxon>
    </lineage>
</organism>
<dbReference type="AlphaFoldDB" id="A0A9Q2S206"/>
<dbReference type="InterPro" id="IPR001279">
    <property type="entry name" value="Metallo-B-lactamas"/>
</dbReference>
<dbReference type="Proteomes" id="UP000809440">
    <property type="component" value="Unassembled WGS sequence"/>
</dbReference>
<dbReference type="Pfam" id="PF12706">
    <property type="entry name" value="Lactamase_B_2"/>
    <property type="match status" value="1"/>
</dbReference>
<sequence length="238" mass="26521">MTYGSRSIICDAGSGLVALGQRLLQDETTEIDIALTHFHIDHVMGLPFFAPLFETGVRVRLLANEAVLSCSVEEMMRRLFAQPFIPMGIDAIRADLSFQDLSDVAMHSVGDATIECLELCHPGGNTAFRIRHRDKSVVYTGDFSHFEADQMSTLTAWMDNADLGILETTFTPQNYDPHKSFGHTHWRAAGQIAAQAKKWLGVHHHHLADDHTLDLVDQELRAAFPNGRLGKDGQTIWL</sequence>
<evidence type="ECO:0000259" key="1">
    <source>
        <dbReference type="Pfam" id="PF12706"/>
    </source>
</evidence>
<dbReference type="PANTHER" id="PTHR42663">
    <property type="entry name" value="HYDROLASE C777.06C-RELATED-RELATED"/>
    <property type="match status" value="1"/>
</dbReference>
<name>A0A9Q2S206_9RHOB</name>
<dbReference type="EMBL" id="JAFBXF010000022">
    <property type="protein sequence ID" value="MBM2419612.1"/>
    <property type="molecule type" value="Genomic_DNA"/>
</dbReference>
<feature type="domain" description="Metallo-beta-lactamase" evidence="1">
    <location>
        <begin position="6"/>
        <end position="202"/>
    </location>
</feature>
<dbReference type="PANTHER" id="PTHR42663:SF4">
    <property type="entry name" value="SLL1036 PROTEIN"/>
    <property type="match status" value="1"/>
</dbReference>
<dbReference type="InterPro" id="IPR036866">
    <property type="entry name" value="RibonucZ/Hydroxyglut_hydro"/>
</dbReference>